<evidence type="ECO:0000256" key="1">
    <source>
        <dbReference type="PROSITE-ProRule" id="PRU00047"/>
    </source>
</evidence>
<dbReference type="Gene3D" id="4.10.60.10">
    <property type="entry name" value="Zinc finger, CCHC-type"/>
    <property type="match status" value="1"/>
</dbReference>
<dbReference type="InterPro" id="IPR036875">
    <property type="entry name" value="Znf_CCHC_sf"/>
</dbReference>
<dbReference type="EMBL" id="JAVXUO010000870">
    <property type="protein sequence ID" value="KAK2988447.1"/>
    <property type="molecule type" value="Genomic_DNA"/>
</dbReference>
<keyword evidence="1" id="KW-0862">Zinc</keyword>
<evidence type="ECO:0000313" key="4">
    <source>
        <dbReference type="Proteomes" id="UP001187471"/>
    </source>
</evidence>
<dbReference type="SUPFAM" id="SSF57756">
    <property type="entry name" value="Retrovirus zinc finger-like domains"/>
    <property type="match status" value="1"/>
</dbReference>
<dbReference type="SMART" id="SM00343">
    <property type="entry name" value="ZnF_C2HC"/>
    <property type="match status" value="1"/>
</dbReference>
<organism evidence="3 4">
    <name type="scientific">Escallonia rubra</name>
    <dbReference type="NCBI Taxonomy" id="112253"/>
    <lineage>
        <taxon>Eukaryota</taxon>
        <taxon>Viridiplantae</taxon>
        <taxon>Streptophyta</taxon>
        <taxon>Embryophyta</taxon>
        <taxon>Tracheophyta</taxon>
        <taxon>Spermatophyta</taxon>
        <taxon>Magnoliopsida</taxon>
        <taxon>eudicotyledons</taxon>
        <taxon>Gunneridae</taxon>
        <taxon>Pentapetalae</taxon>
        <taxon>asterids</taxon>
        <taxon>campanulids</taxon>
        <taxon>Escalloniales</taxon>
        <taxon>Escalloniaceae</taxon>
        <taxon>Escallonia</taxon>
    </lineage>
</organism>
<keyword evidence="4" id="KW-1185">Reference proteome</keyword>
<dbReference type="Pfam" id="PF00098">
    <property type="entry name" value="zf-CCHC"/>
    <property type="match status" value="1"/>
</dbReference>
<sequence>MTTKNPDACYECGRTGHIKKYCPQLKNKTTSSNSRDFKKNKFKSRKALLTWDESDESDKEVSEDDDVAQLCFMVNDDNPKLQNEKELKLVKIQSDHGGEFEKDFIPFGTQNGISHEFSASRTPQQNELKWNMLQPEAVVPKYCGCVKLYKILVSQ</sequence>
<reference evidence="3" key="1">
    <citation type="submission" date="2022-12" db="EMBL/GenBank/DDBJ databases">
        <title>Draft genome assemblies for two species of Escallonia (Escalloniales).</title>
        <authorList>
            <person name="Chanderbali A."/>
            <person name="Dervinis C."/>
            <person name="Anghel I."/>
            <person name="Soltis D."/>
            <person name="Soltis P."/>
            <person name="Zapata F."/>
        </authorList>
    </citation>
    <scope>NUCLEOTIDE SEQUENCE</scope>
    <source>
        <strain evidence="3">UCBG92.1500</strain>
        <tissue evidence="3">Leaf</tissue>
    </source>
</reference>
<dbReference type="GO" id="GO:0008270">
    <property type="term" value="F:zinc ion binding"/>
    <property type="evidence" value="ECO:0007669"/>
    <property type="project" value="UniProtKB-KW"/>
</dbReference>
<keyword evidence="1" id="KW-0863">Zinc-finger</keyword>
<proteinExistence type="predicted"/>
<dbReference type="GO" id="GO:0003676">
    <property type="term" value="F:nucleic acid binding"/>
    <property type="evidence" value="ECO:0007669"/>
    <property type="project" value="InterPro"/>
</dbReference>
<feature type="domain" description="CCHC-type" evidence="2">
    <location>
        <begin position="9"/>
        <end position="24"/>
    </location>
</feature>
<dbReference type="AlphaFoldDB" id="A0AA88RGB9"/>
<evidence type="ECO:0000313" key="3">
    <source>
        <dbReference type="EMBL" id="KAK2988447.1"/>
    </source>
</evidence>
<evidence type="ECO:0000259" key="2">
    <source>
        <dbReference type="PROSITE" id="PS50158"/>
    </source>
</evidence>
<gene>
    <name evidence="3" type="ORF">RJ640_007477</name>
</gene>
<dbReference type="Proteomes" id="UP001187471">
    <property type="component" value="Unassembled WGS sequence"/>
</dbReference>
<keyword evidence="1" id="KW-0479">Metal-binding</keyword>
<comment type="caution">
    <text evidence="3">The sequence shown here is derived from an EMBL/GenBank/DDBJ whole genome shotgun (WGS) entry which is preliminary data.</text>
</comment>
<dbReference type="InterPro" id="IPR001878">
    <property type="entry name" value="Znf_CCHC"/>
</dbReference>
<accession>A0AA88RGB9</accession>
<dbReference type="Gene3D" id="3.30.420.10">
    <property type="entry name" value="Ribonuclease H-like superfamily/Ribonuclease H"/>
    <property type="match status" value="1"/>
</dbReference>
<name>A0AA88RGB9_9ASTE</name>
<protein>
    <recommendedName>
        <fullName evidence="2">CCHC-type domain-containing protein</fullName>
    </recommendedName>
</protein>
<dbReference type="PROSITE" id="PS50158">
    <property type="entry name" value="ZF_CCHC"/>
    <property type="match status" value="1"/>
</dbReference>
<dbReference type="InterPro" id="IPR036397">
    <property type="entry name" value="RNaseH_sf"/>
</dbReference>